<dbReference type="GO" id="GO:0036297">
    <property type="term" value="P:interstrand cross-link repair"/>
    <property type="evidence" value="ECO:0007669"/>
    <property type="project" value="TreeGrafter"/>
</dbReference>
<comment type="subcellular location">
    <subcellularLocation>
        <location evidence="1">Nucleus</location>
    </subcellularLocation>
</comment>
<dbReference type="PANTHER" id="PTHR23240">
    <property type="entry name" value="DNA CROSS-LINK REPAIR PROTEIN PSO2/SNM1-RELATED"/>
    <property type="match status" value="1"/>
</dbReference>
<dbReference type="GO" id="GO:0006303">
    <property type="term" value="P:double-strand break repair via nonhomologous end joining"/>
    <property type="evidence" value="ECO:0007669"/>
    <property type="project" value="TreeGrafter"/>
</dbReference>
<keyword evidence="16" id="KW-1185">Reference proteome</keyword>
<proteinExistence type="inferred from homology"/>
<evidence type="ECO:0000256" key="7">
    <source>
        <dbReference type="ARBA" id="ARBA00022839"/>
    </source>
</evidence>
<evidence type="ECO:0000256" key="11">
    <source>
        <dbReference type="ARBA" id="ARBA00039759"/>
    </source>
</evidence>
<dbReference type="Gene3D" id="3.60.15.10">
    <property type="entry name" value="Ribonuclease Z/Hydroxyacylglutathione hydrolase-like"/>
    <property type="match status" value="1"/>
</dbReference>
<name>A0A1U7LWR2_NEOID</name>
<dbReference type="PANTHER" id="PTHR23240:SF8">
    <property type="entry name" value="PROTEIN ARTEMIS"/>
    <property type="match status" value="1"/>
</dbReference>
<accession>A0A1U7LWR2</accession>
<dbReference type="SUPFAM" id="SSF56281">
    <property type="entry name" value="Metallo-hydrolase/oxidoreductase"/>
    <property type="match status" value="1"/>
</dbReference>
<protein>
    <recommendedName>
        <fullName evidence="11">Protein artemis</fullName>
    </recommendedName>
    <alternativeName>
        <fullName evidence="12">DNA cross-link repair 1C protein</fullName>
    </alternativeName>
</protein>
<keyword evidence="8" id="KW-0233">DNA recombination</keyword>
<dbReference type="GO" id="GO:0035312">
    <property type="term" value="F:5'-3' DNA exonuclease activity"/>
    <property type="evidence" value="ECO:0007669"/>
    <property type="project" value="TreeGrafter"/>
</dbReference>
<sequence length="498" mass="57291">MFLIEGNGKAVLYTGDFRAETWWRNSLARNAALLPYLNSKVKKLDCIYLDTTFASKDPRCMHFISKTESAMSLVEEMAKYPDDTFFHFNAWTLGYEELWLAVANAFDFKIHVDRYRNSLFHSIRSPDSYNHGPFLAGYSYINNQKPNANQDIEGMLTQNPTTRFHSCEATGSCPVRDDAKKQKRLIQIVPYVTWSEHNISLRRIVAVRKGGLEETANILSEFAKERVIPEREEVQKVAKRLSIDLSPERKAILWEKLDDLDGTVIKEPGHTVLRGTKLEEDGEDLPSIIYIPYSRHSSLSELQDFVGLFRPTTVFPCVADNERLFYLDMKDCFANYVSGNFTFFNEMLLCQHRDSVVDSRIILERVLQEKWAYDDLDIDTDGEELSIESLELETSETQTSFSKVLAMAAEPALKIQQLKKELADDMPIEDTTKDPTGSYISSNSQTQRSGEDTSQESVFYYESETADPEKVEFWKEWIERGCEIKMSCVKWPTVEVEL</sequence>
<evidence type="ECO:0000256" key="4">
    <source>
        <dbReference type="ARBA" id="ARBA00022759"/>
    </source>
</evidence>
<keyword evidence="3" id="KW-0540">Nuclease</keyword>
<evidence type="ECO:0000259" key="14">
    <source>
        <dbReference type="Pfam" id="PF07522"/>
    </source>
</evidence>
<comment type="caution">
    <text evidence="15">The sequence shown here is derived from an EMBL/GenBank/DDBJ whole genome shotgun (WGS) entry which is preliminary data.</text>
</comment>
<dbReference type="GO" id="GO:0004519">
    <property type="term" value="F:endonuclease activity"/>
    <property type="evidence" value="ECO:0007669"/>
    <property type="project" value="UniProtKB-KW"/>
</dbReference>
<evidence type="ECO:0000313" key="16">
    <source>
        <dbReference type="Proteomes" id="UP000186594"/>
    </source>
</evidence>
<dbReference type="Proteomes" id="UP000186594">
    <property type="component" value="Unassembled WGS sequence"/>
</dbReference>
<dbReference type="Pfam" id="PF07522">
    <property type="entry name" value="DRMBL"/>
    <property type="match status" value="1"/>
</dbReference>
<keyword evidence="4" id="KW-0255">Endonuclease</keyword>
<dbReference type="STRING" id="1198029.A0A1U7LWR2"/>
<dbReference type="EMBL" id="LXFE01000124">
    <property type="protein sequence ID" value="OLL27058.1"/>
    <property type="molecule type" value="Genomic_DNA"/>
</dbReference>
<evidence type="ECO:0000256" key="9">
    <source>
        <dbReference type="ARBA" id="ARBA00023204"/>
    </source>
</evidence>
<dbReference type="GO" id="GO:0006310">
    <property type="term" value="P:DNA recombination"/>
    <property type="evidence" value="ECO:0007669"/>
    <property type="project" value="UniProtKB-KW"/>
</dbReference>
<dbReference type="InterPro" id="IPR011084">
    <property type="entry name" value="DRMBL"/>
</dbReference>
<evidence type="ECO:0000256" key="5">
    <source>
        <dbReference type="ARBA" id="ARBA00022763"/>
    </source>
</evidence>
<reference evidence="15 16" key="1">
    <citation type="submission" date="2016-04" db="EMBL/GenBank/DDBJ databases">
        <title>Evolutionary innovation and constraint leading to complex multicellularity in the Ascomycota.</title>
        <authorList>
            <person name="Cisse O."/>
            <person name="Nguyen A."/>
            <person name="Hewitt D.A."/>
            <person name="Jedd G."/>
            <person name="Stajich J.E."/>
        </authorList>
    </citation>
    <scope>NUCLEOTIDE SEQUENCE [LARGE SCALE GENOMIC DNA]</scope>
    <source>
        <strain evidence="15 16">DAH-3</strain>
    </source>
</reference>
<feature type="domain" description="DNA repair metallo-beta-lactamase" evidence="14">
    <location>
        <begin position="287"/>
        <end position="319"/>
    </location>
</feature>
<organism evidence="15 16">
    <name type="scientific">Neolecta irregularis (strain DAH-3)</name>
    <dbReference type="NCBI Taxonomy" id="1198029"/>
    <lineage>
        <taxon>Eukaryota</taxon>
        <taxon>Fungi</taxon>
        <taxon>Dikarya</taxon>
        <taxon>Ascomycota</taxon>
        <taxon>Taphrinomycotina</taxon>
        <taxon>Neolectales</taxon>
        <taxon>Neolectaceae</taxon>
        <taxon>Neolecta</taxon>
    </lineage>
</organism>
<keyword evidence="6" id="KW-0378">Hydrolase</keyword>
<gene>
    <name evidence="15" type="ORF">NEOLI_001106</name>
</gene>
<evidence type="ECO:0000256" key="12">
    <source>
        <dbReference type="ARBA" id="ARBA00042677"/>
    </source>
</evidence>
<dbReference type="GO" id="GO:0005634">
    <property type="term" value="C:nucleus"/>
    <property type="evidence" value="ECO:0007669"/>
    <property type="project" value="UniProtKB-SubCell"/>
</dbReference>
<comment type="similarity">
    <text evidence="2">Belongs to the DNA repair metallo-beta-lactamase (DRMBL) family.</text>
</comment>
<dbReference type="OrthoDB" id="5561659at2759"/>
<dbReference type="InterPro" id="IPR036866">
    <property type="entry name" value="RibonucZ/Hydroxyglut_hydro"/>
</dbReference>
<evidence type="ECO:0000256" key="8">
    <source>
        <dbReference type="ARBA" id="ARBA00023172"/>
    </source>
</evidence>
<feature type="compositionally biased region" description="Polar residues" evidence="13">
    <location>
        <begin position="434"/>
        <end position="448"/>
    </location>
</feature>
<keyword evidence="9" id="KW-0234">DNA repair</keyword>
<keyword evidence="5" id="KW-0227">DNA damage</keyword>
<evidence type="ECO:0000256" key="2">
    <source>
        <dbReference type="ARBA" id="ARBA00010304"/>
    </source>
</evidence>
<evidence type="ECO:0000256" key="1">
    <source>
        <dbReference type="ARBA" id="ARBA00004123"/>
    </source>
</evidence>
<feature type="region of interest" description="Disordered" evidence="13">
    <location>
        <begin position="426"/>
        <end position="455"/>
    </location>
</feature>
<evidence type="ECO:0000256" key="3">
    <source>
        <dbReference type="ARBA" id="ARBA00022722"/>
    </source>
</evidence>
<dbReference type="GO" id="GO:0000723">
    <property type="term" value="P:telomere maintenance"/>
    <property type="evidence" value="ECO:0007669"/>
    <property type="project" value="TreeGrafter"/>
</dbReference>
<keyword evidence="10" id="KW-0539">Nucleus</keyword>
<evidence type="ECO:0000313" key="15">
    <source>
        <dbReference type="EMBL" id="OLL27058.1"/>
    </source>
</evidence>
<dbReference type="GO" id="GO:0003684">
    <property type="term" value="F:damaged DNA binding"/>
    <property type="evidence" value="ECO:0007669"/>
    <property type="project" value="TreeGrafter"/>
</dbReference>
<evidence type="ECO:0000256" key="13">
    <source>
        <dbReference type="SAM" id="MobiDB-lite"/>
    </source>
</evidence>
<evidence type="ECO:0000256" key="10">
    <source>
        <dbReference type="ARBA" id="ARBA00023242"/>
    </source>
</evidence>
<evidence type="ECO:0000256" key="6">
    <source>
        <dbReference type="ARBA" id="ARBA00022801"/>
    </source>
</evidence>
<keyword evidence="7" id="KW-0269">Exonuclease</keyword>
<dbReference type="AlphaFoldDB" id="A0A1U7LWR2"/>